<protein>
    <recommendedName>
        <fullName evidence="3">VOC domain-containing protein</fullName>
    </recommendedName>
</protein>
<comment type="caution">
    <text evidence="1">The sequence shown here is derived from an EMBL/GenBank/DDBJ whole genome shotgun (WGS) entry which is preliminary data.</text>
</comment>
<name>A0A812Q3B0_9DINO</name>
<evidence type="ECO:0000313" key="1">
    <source>
        <dbReference type="EMBL" id="CAE7390175.1"/>
    </source>
</evidence>
<gene>
    <name evidence="1" type="ORF">SNAT2548_LOCUS21268</name>
</gene>
<dbReference type="Proteomes" id="UP000604046">
    <property type="component" value="Unassembled WGS sequence"/>
</dbReference>
<evidence type="ECO:0008006" key="3">
    <source>
        <dbReference type="Google" id="ProtNLM"/>
    </source>
</evidence>
<dbReference type="OrthoDB" id="410751at2759"/>
<dbReference type="EMBL" id="CAJNDS010002244">
    <property type="protein sequence ID" value="CAE7390175.1"/>
    <property type="molecule type" value="Genomic_DNA"/>
</dbReference>
<proteinExistence type="predicted"/>
<dbReference type="AlphaFoldDB" id="A0A812Q3B0"/>
<organism evidence="1 2">
    <name type="scientific">Symbiodinium natans</name>
    <dbReference type="NCBI Taxonomy" id="878477"/>
    <lineage>
        <taxon>Eukaryota</taxon>
        <taxon>Sar</taxon>
        <taxon>Alveolata</taxon>
        <taxon>Dinophyceae</taxon>
        <taxon>Suessiales</taxon>
        <taxon>Symbiodiniaceae</taxon>
        <taxon>Symbiodinium</taxon>
    </lineage>
</organism>
<keyword evidence="2" id="KW-1185">Reference proteome</keyword>
<accession>A0A812Q3B0</accession>
<dbReference type="PANTHER" id="PTHR40280">
    <property type="entry name" value="BLR6907 PROTEIN"/>
    <property type="match status" value="1"/>
</dbReference>
<dbReference type="SUPFAM" id="SSF54593">
    <property type="entry name" value="Glyoxalase/Bleomycin resistance protein/Dihydroxybiphenyl dioxygenase"/>
    <property type="match status" value="1"/>
</dbReference>
<reference evidence="1" key="1">
    <citation type="submission" date="2021-02" db="EMBL/GenBank/DDBJ databases">
        <authorList>
            <person name="Dougan E. K."/>
            <person name="Rhodes N."/>
            <person name="Thang M."/>
            <person name="Chan C."/>
        </authorList>
    </citation>
    <scope>NUCLEOTIDE SEQUENCE</scope>
</reference>
<dbReference type="InterPro" id="IPR029068">
    <property type="entry name" value="Glyas_Bleomycin-R_OHBP_Dase"/>
</dbReference>
<sequence>MGADSSKFVDFATQLCLSRGKHALPDLDLQLPNESARTTTLISLEHLNVNVPEWDSANDRFWLKAMGLALDSRAQGVCQTVQSAGGSLKGLVWANAGLQQIHMPLGEPPPMEAQKPPGVVGLAYADIMGLRATLREAGVNFSPVPLKDQMSNLQGVGPVALQCTSPTGVKIYAHGIRSETWLTPRGWMDCTAARDQGLGLPSEEASQCMGMPYIRLQCPVGSTEGLARFYKHVFDTQSEFRQGAEGLECWVPIGVGQWLIYQEIAAEVPYDGYHIAIYVNRFVSAYRAARGLGIVWNNPRFPNLTYDSEDDAIRHHEFRILKMVDPESSQVLCEVEHEIRALSHGGFCAKAWLEQEPA</sequence>
<evidence type="ECO:0000313" key="2">
    <source>
        <dbReference type="Proteomes" id="UP000604046"/>
    </source>
</evidence>
<dbReference type="PANTHER" id="PTHR40280:SF1">
    <property type="entry name" value="VOC DOMAIN-CONTAINING PROTEIN"/>
    <property type="match status" value="1"/>
</dbReference>